<gene>
    <name evidence="9 11" type="primary">flhC</name>
    <name evidence="11" type="ORF">FOZ76_09900</name>
</gene>
<evidence type="ECO:0000256" key="1">
    <source>
        <dbReference type="ARBA" id="ARBA00022490"/>
    </source>
</evidence>
<feature type="binding site" evidence="9">
    <location>
        <position position="139"/>
    </location>
    <ligand>
        <name>Zn(2+)</name>
        <dbReference type="ChEBI" id="CHEBI:29105"/>
    </ligand>
</feature>
<evidence type="ECO:0000313" key="12">
    <source>
        <dbReference type="Proteomes" id="UP000318405"/>
    </source>
</evidence>
<evidence type="ECO:0000256" key="4">
    <source>
        <dbReference type="ARBA" id="ARBA00022833"/>
    </source>
</evidence>
<reference evidence="11 12" key="1">
    <citation type="submission" date="2019-07" db="EMBL/GenBank/DDBJ databases">
        <title>Qingshengfaniella alkalisoli gen. nov., sp. nov., isolated from saline soil.</title>
        <authorList>
            <person name="Xu L."/>
            <person name="Huang X.-X."/>
            <person name="Sun J.-Q."/>
        </authorList>
    </citation>
    <scope>NUCLEOTIDE SEQUENCE [LARGE SCALE GENOMIC DNA]</scope>
    <source>
        <strain evidence="11 12">DSM 27279</strain>
    </source>
</reference>
<keyword evidence="8 9" id="KW-0804">Transcription</keyword>
<comment type="subunit">
    <text evidence="9">Heterohexamer composed of two FlhC and four FlhD subunits. Each FlhC binds a FlhD dimer, forming a heterotrimer, and a hexamer assembles by dimerization of two heterotrimers.</text>
</comment>
<dbReference type="OrthoDB" id="5570801at2"/>
<keyword evidence="1 9" id="KW-0963">Cytoplasm</keyword>
<comment type="subcellular location">
    <subcellularLocation>
        <location evidence="9 10">Cytoplasm</location>
    </subcellularLocation>
</comment>
<evidence type="ECO:0000256" key="8">
    <source>
        <dbReference type="ARBA" id="ARBA00023163"/>
    </source>
</evidence>
<dbReference type="GO" id="GO:1902208">
    <property type="term" value="P:regulation of bacterial-type flagellum assembly"/>
    <property type="evidence" value="ECO:0007669"/>
    <property type="project" value="UniProtKB-UniRule"/>
</dbReference>
<evidence type="ECO:0000256" key="7">
    <source>
        <dbReference type="ARBA" id="ARBA00023159"/>
    </source>
</evidence>
<evidence type="ECO:0000256" key="3">
    <source>
        <dbReference type="ARBA" id="ARBA00022795"/>
    </source>
</evidence>
<dbReference type="PIRSF" id="PIRSF003159">
    <property type="entry name" value="FlhC"/>
    <property type="match status" value="1"/>
</dbReference>
<keyword evidence="11" id="KW-0969">Cilium</keyword>
<evidence type="ECO:0000256" key="5">
    <source>
        <dbReference type="ARBA" id="ARBA00023015"/>
    </source>
</evidence>
<dbReference type="Pfam" id="PF05280">
    <property type="entry name" value="FlhC"/>
    <property type="match status" value="1"/>
</dbReference>
<keyword evidence="12" id="KW-1185">Reference proteome</keyword>
<dbReference type="HAMAP" id="MF_01891">
    <property type="entry name" value="FhlC"/>
    <property type="match status" value="1"/>
</dbReference>
<feature type="binding site" evidence="9">
    <location>
        <position position="156"/>
    </location>
    <ligand>
        <name>Zn(2+)</name>
        <dbReference type="ChEBI" id="CHEBI:29105"/>
    </ligand>
</feature>
<comment type="caution">
    <text evidence="11">The sequence shown here is derived from an EMBL/GenBank/DDBJ whole genome shotgun (WGS) entry which is preliminary data.</text>
</comment>
<dbReference type="SUPFAM" id="SSF160930">
    <property type="entry name" value="FlhC-like"/>
    <property type="match status" value="1"/>
</dbReference>
<keyword evidence="2 9" id="KW-0479">Metal-binding</keyword>
<keyword evidence="6 9" id="KW-0238">DNA-binding</keyword>
<evidence type="ECO:0000256" key="10">
    <source>
        <dbReference type="PIRNR" id="PIRNR003159"/>
    </source>
</evidence>
<dbReference type="NCBIfam" id="NF009365">
    <property type="entry name" value="PRK12722.1"/>
    <property type="match status" value="1"/>
</dbReference>
<comment type="similarity">
    <text evidence="9 10">Belongs to the FlhC family.</text>
</comment>
<dbReference type="Proteomes" id="UP000318405">
    <property type="component" value="Unassembled WGS sequence"/>
</dbReference>
<evidence type="ECO:0000256" key="6">
    <source>
        <dbReference type="ARBA" id="ARBA00023125"/>
    </source>
</evidence>
<evidence type="ECO:0000256" key="2">
    <source>
        <dbReference type="ARBA" id="ARBA00022723"/>
    </source>
</evidence>
<dbReference type="GO" id="GO:0008270">
    <property type="term" value="F:zinc ion binding"/>
    <property type="evidence" value="ECO:0007669"/>
    <property type="project" value="UniProtKB-UniRule"/>
</dbReference>
<feature type="binding site" evidence="9">
    <location>
        <position position="136"/>
    </location>
    <ligand>
        <name>Zn(2+)</name>
        <dbReference type="ChEBI" id="CHEBI:29105"/>
    </ligand>
</feature>
<keyword evidence="7 9" id="KW-0010">Activator</keyword>
<keyword evidence="5 9" id="KW-0805">Transcription regulation</keyword>
<evidence type="ECO:0000313" key="11">
    <source>
        <dbReference type="EMBL" id="TSH95703.1"/>
    </source>
</evidence>
<comment type="cofactor">
    <cofactor evidence="9">
        <name>Zn(2+)</name>
        <dbReference type="ChEBI" id="CHEBI:29105"/>
    </cofactor>
    <text evidence="9">Binds 1 zinc ion per subunit.</text>
</comment>
<dbReference type="GO" id="GO:0003677">
    <property type="term" value="F:DNA binding"/>
    <property type="evidence" value="ECO:0007669"/>
    <property type="project" value="UniProtKB-UniRule"/>
</dbReference>
<comment type="function">
    <text evidence="9">Functions in complex with FlhD as a master transcriptional regulator that regulates transcription of several flagellar and non-flagellar operons by binding to their promoter region. Activates expression of class 2 flagellar genes, including fliA, which is a flagellum-specific sigma factor that turns on the class 3 genes. Also regulates genes whose products function in a variety of physiological pathways.</text>
</comment>
<keyword evidence="4 9" id="KW-0862">Zinc</keyword>
<dbReference type="AlphaFoldDB" id="A0A556ARZ6"/>
<name>A0A556ARZ6_9BURK</name>
<accession>A0A556ARZ6</accession>
<dbReference type="EMBL" id="VLTJ01000020">
    <property type="protein sequence ID" value="TSH95703.1"/>
    <property type="molecule type" value="Genomic_DNA"/>
</dbReference>
<sequence>MATKSVMREASEIQLAIELIGLGARLQMLEAETGLSRERLVRLYKEIKGVSPPKGMLPFSVDWFMTWLPNIHASLFYNVYRFLNTQGEVRGVRALMGAYRVYLEHVEPGQEPLLSFTRAWILVRFFDGGMLQLSRCGRCGGHFVARAYEPDADFVCAICRPPPRACSERALQSFARQPRVRQPAAEVRHAH</sequence>
<dbReference type="GO" id="GO:0044781">
    <property type="term" value="P:bacterial-type flagellum organization"/>
    <property type="evidence" value="ECO:0007669"/>
    <property type="project" value="UniProtKB-KW"/>
</dbReference>
<proteinExistence type="inferred from homology"/>
<organism evidence="11 12">
    <name type="scientific">Verticiella sediminum</name>
    <dbReference type="NCBI Taxonomy" id="1247510"/>
    <lineage>
        <taxon>Bacteria</taxon>
        <taxon>Pseudomonadati</taxon>
        <taxon>Pseudomonadota</taxon>
        <taxon>Betaproteobacteria</taxon>
        <taxon>Burkholderiales</taxon>
        <taxon>Alcaligenaceae</taxon>
        <taxon>Verticiella</taxon>
    </lineage>
</organism>
<dbReference type="GO" id="GO:0045893">
    <property type="term" value="P:positive regulation of DNA-templated transcription"/>
    <property type="evidence" value="ECO:0007669"/>
    <property type="project" value="InterPro"/>
</dbReference>
<feature type="binding site" evidence="9">
    <location>
        <position position="159"/>
    </location>
    <ligand>
        <name>Zn(2+)</name>
        <dbReference type="ChEBI" id="CHEBI:29105"/>
    </ligand>
</feature>
<keyword evidence="11" id="KW-0282">Flagellum</keyword>
<protein>
    <recommendedName>
        <fullName evidence="9 10">Flagellar transcriptional regulator FlhC</fullName>
    </recommendedName>
</protein>
<keyword evidence="11" id="KW-0966">Cell projection</keyword>
<keyword evidence="3 9" id="KW-1005">Bacterial flagellum biogenesis</keyword>
<dbReference type="RefSeq" id="WP_143947992.1">
    <property type="nucleotide sequence ID" value="NZ_BAABMB010000002.1"/>
</dbReference>
<dbReference type="InterPro" id="IPR007944">
    <property type="entry name" value="FlhC"/>
</dbReference>
<dbReference type="GO" id="GO:0005737">
    <property type="term" value="C:cytoplasm"/>
    <property type="evidence" value="ECO:0007669"/>
    <property type="project" value="UniProtKB-SubCell"/>
</dbReference>
<evidence type="ECO:0000256" key="9">
    <source>
        <dbReference type="HAMAP-Rule" id="MF_01891"/>
    </source>
</evidence>